<reference evidence="1 2" key="1">
    <citation type="journal article" date="2016" name="Nat. Microbiol.">
        <title>The Mouse Intestinal Bacterial Collection (miBC) provides host-specific insight into cultured diversity and functional potential of the gut microbiota.</title>
        <authorList>
            <person name="Lagkouvardos I."/>
            <person name="Pukall R."/>
            <person name="Abt B."/>
            <person name="Foesel B.U."/>
            <person name="Meier-Kolthoff J.P."/>
            <person name="Kumar N."/>
            <person name="Bresciani A."/>
            <person name="Martinez I."/>
            <person name="Just S."/>
            <person name="Ziegler C."/>
            <person name="Brugiroux S."/>
            <person name="Garzetti D."/>
            <person name="Wenning M."/>
            <person name="Bui T.P."/>
            <person name="Wang J."/>
            <person name="Hugenholtz F."/>
            <person name="Plugge C.M."/>
            <person name="Peterson D.A."/>
            <person name="Hornef M.W."/>
            <person name="Baines J.F."/>
            <person name="Smidt H."/>
            <person name="Walter J."/>
            <person name="Kristiansen K."/>
            <person name="Nielsen H.B."/>
            <person name="Haller D."/>
            <person name="Overmann J."/>
            <person name="Stecher B."/>
            <person name="Clavel T."/>
        </authorList>
    </citation>
    <scope>NUCLEOTIDE SEQUENCE [LARGE SCALE GENOMIC DNA]</scope>
    <source>
        <strain evidence="1 2">DSM 28560</strain>
    </source>
</reference>
<dbReference type="EMBL" id="SMMX01000023">
    <property type="protein sequence ID" value="TDA20354.1"/>
    <property type="molecule type" value="Genomic_DNA"/>
</dbReference>
<dbReference type="RefSeq" id="WP_049727663.1">
    <property type="nucleotide sequence ID" value="NZ_JAOBST010000033.1"/>
</dbReference>
<comment type="caution">
    <text evidence="1">The sequence shown here is derived from an EMBL/GenBank/DDBJ whole genome shotgun (WGS) entry which is preliminary data.</text>
</comment>
<proteinExistence type="predicted"/>
<keyword evidence="2" id="KW-1185">Reference proteome</keyword>
<gene>
    <name evidence="1" type="ORF">E1963_17420</name>
</gene>
<name>A0A4R4F9L8_9FIRM</name>
<sequence length="73" mass="8174">MDNNDYVKVLGVRFDALEGLTVVADSNVKDLEAAGRYAAEHDDGTAIWISVPCRCDICRIFSKPNERREDSIE</sequence>
<evidence type="ECO:0000313" key="2">
    <source>
        <dbReference type="Proteomes" id="UP000295710"/>
    </source>
</evidence>
<accession>A0A4R4F9L8</accession>
<dbReference type="AlphaFoldDB" id="A0A4R4F9L8"/>
<protein>
    <submittedName>
        <fullName evidence="1">Uncharacterized protein</fullName>
    </submittedName>
</protein>
<evidence type="ECO:0000313" key="1">
    <source>
        <dbReference type="EMBL" id="TDA20354.1"/>
    </source>
</evidence>
<organism evidence="1 2">
    <name type="scientific">Extibacter muris</name>
    <dbReference type="NCBI Taxonomy" id="1796622"/>
    <lineage>
        <taxon>Bacteria</taxon>
        <taxon>Bacillati</taxon>
        <taxon>Bacillota</taxon>
        <taxon>Clostridia</taxon>
        <taxon>Lachnospirales</taxon>
        <taxon>Lachnospiraceae</taxon>
        <taxon>Extibacter</taxon>
    </lineage>
</organism>
<dbReference type="Proteomes" id="UP000295710">
    <property type="component" value="Unassembled WGS sequence"/>
</dbReference>